<dbReference type="GO" id="GO:0008803">
    <property type="term" value="F:bis(5'-nucleosyl)-tetraphosphatase (symmetrical) activity"/>
    <property type="evidence" value="ECO:0007669"/>
    <property type="project" value="TreeGrafter"/>
</dbReference>
<dbReference type="GO" id="GO:0016791">
    <property type="term" value="F:phosphatase activity"/>
    <property type="evidence" value="ECO:0007669"/>
    <property type="project" value="TreeGrafter"/>
</dbReference>
<reference evidence="2 3" key="1">
    <citation type="submission" date="2017-02" db="EMBL/GenBank/DDBJ databases">
        <authorList>
            <person name="Peterson S.W."/>
        </authorList>
    </citation>
    <scope>NUCLEOTIDE SEQUENCE [LARGE SCALE GENOMIC DNA]</scope>
    <source>
        <strain evidence="2 3">ATCC 49788</strain>
    </source>
</reference>
<dbReference type="SUPFAM" id="SSF56300">
    <property type="entry name" value="Metallo-dependent phosphatases"/>
    <property type="match status" value="1"/>
</dbReference>
<dbReference type="GO" id="GO:0110154">
    <property type="term" value="P:RNA decapping"/>
    <property type="evidence" value="ECO:0007669"/>
    <property type="project" value="TreeGrafter"/>
</dbReference>
<dbReference type="InterPro" id="IPR050126">
    <property type="entry name" value="Ap4A_hydrolase"/>
</dbReference>
<dbReference type="GO" id="GO:0005737">
    <property type="term" value="C:cytoplasm"/>
    <property type="evidence" value="ECO:0007669"/>
    <property type="project" value="TreeGrafter"/>
</dbReference>
<dbReference type="STRING" id="92487.SAMN02745130_01869"/>
<name>A0A1T4WM62_9GAMM</name>
<protein>
    <submittedName>
        <fullName evidence="2">Serine/threonine protein phosphatase 1</fullName>
    </submittedName>
</protein>
<evidence type="ECO:0000313" key="2">
    <source>
        <dbReference type="EMBL" id="SKA78423.1"/>
    </source>
</evidence>
<dbReference type="InterPro" id="IPR004843">
    <property type="entry name" value="Calcineurin-like_PHP"/>
</dbReference>
<dbReference type="OrthoDB" id="5296354at2"/>
<gene>
    <name evidence="2" type="ORF">SAMN02745130_01869</name>
</gene>
<proteinExistence type="predicted"/>
<dbReference type="InterPro" id="IPR029052">
    <property type="entry name" value="Metallo-depent_PP-like"/>
</dbReference>
<evidence type="ECO:0000259" key="1">
    <source>
        <dbReference type="Pfam" id="PF00149"/>
    </source>
</evidence>
<evidence type="ECO:0000313" key="3">
    <source>
        <dbReference type="Proteomes" id="UP000190460"/>
    </source>
</evidence>
<sequence>MQNQLFKFFSRNPQGRDFVVGDLHGHFSALELMLVQINFNPKRDRVFAVGDLIDRGPESWRVVEFLNYPWFHSVLGNHEQMLLDAASSPSVAKNWLGFNGGAWWRSVPEAYHTRIRSVISRLPIAIEINTLAGRIGVVHADIPYGMSWQSFVRSLAEDRETREHALWSRQRFRQVQMMGRTQPIAGIEMVIFGHTPIQRPLQYGNICYIDTGATYTTEKTLGHLTLMEIHPTLEIHQFCIKTEKMLVTNKKREPAKVKVPA</sequence>
<dbReference type="RefSeq" id="WP_078922333.1">
    <property type="nucleotide sequence ID" value="NZ_FUYB01000007.1"/>
</dbReference>
<dbReference type="PANTHER" id="PTHR42850">
    <property type="entry name" value="METALLOPHOSPHOESTERASE"/>
    <property type="match status" value="1"/>
</dbReference>
<feature type="domain" description="Calcineurin-like phosphoesterase" evidence="1">
    <location>
        <begin position="19"/>
        <end position="196"/>
    </location>
</feature>
<accession>A0A1T4WM62</accession>
<dbReference type="Proteomes" id="UP000190460">
    <property type="component" value="Unassembled WGS sequence"/>
</dbReference>
<organism evidence="2 3">
    <name type="scientific">Thiothrix eikelboomii</name>
    <dbReference type="NCBI Taxonomy" id="92487"/>
    <lineage>
        <taxon>Bacteria</taxon>
        <taxon>Pseudomonadati</taxon>
        <taxon>Pseudomonadota</taxon>
        <taxon>Gammaproteobacteria</taxon>
        <taxon>Thiotrichales</taxon>
        <taxon>Thiotrichaceae</taxon>
        <taxon>Thiothrix</taxon>
    </lineage>
</organism>
<dbReference type="Gene3D" id="3.60.21.10">
    <property type="match status" value="1"/>
</dbReference>
<dbReference type="PANTHER" id="PTHR42850:SF4">
    <property type="entry name" value="ZINC-DEPENDENT ENDOPOLYPHOSPHATASE"/>
    <property type="match status" value="1"/>
</dbReference>
<dbReference type="AlphaFoldDB" id="A0A1T4WM62"/>
<keyword evidence="3" id="KW-1185">Reference proteome</keyword>
<dbReference type="EMBL" id="FUYB01000007">
    <property type="protein sequence ID" value="SKA78423.1"/>
    <property type="molecule type" value="Genomic_DNA"/>
</dbReference>
<dbReference type="Pfam" id="PF00149">
    <property type="entry name" value="Metallophos"/>
    <property type="match status" value="1"/>
</dbReference>